<dbReference type="OrthoDB" id="7915284at2"/>
<evidence type="ECO:0000259" key="9">
    <source>
        <dbReference type="PROSITE" id="PS50928"/>
    </source>
</evidence>
<evidence type="ECO:0000313" key="11">
    <source>
        <dbReference type="Proteomes" id="UP000326202"/>
    </source>
</evidence>
<keyword evidence="7 8" id="KW-0472">Membrane</keyword>
<gene>
    <name evidence="10" type="ORF">FRZ44_16240</name>
</gene>
<evidence type="ECO:0000256" key="8">
    <source>
        <dbReference type="RuleBase" id="RU363032"/>
    </source>
</evidence>
<dbReference type="AlphaFoldDB" id="A0A5J6MGR5"/>
<keyword evidence="5 8" id="KW-0812">Transmembrane</keyword>
<keyword evidence="4" id="KW-1003">Cell membrane</keyword>
<dbReference type="CDD" id="cd06261">
    <property type="entry name" value="TM_PBP2"/>
    <property type="match status" value="1"/>
</dbReference>
<comment type="similarity">
    <text evidence="2">Belongs to the binding-protein-dependent transport system permease family. CysTW subfamily.</text>
</comment>
<dbReference type="Proteomes" id="UP000326202">
    <property type="component" value="Chromosome"/>
</dbReference>
<comment type="subcellular location">
    <subcellularLocation>
        <location evidence="1 8">Cell membrane</location>
        <topology evidence="1 8">Multi-pass membrane protein</topology>
    </subcellularLocation>
</comment>
<dbReference type="PANTHER" id="PTHR42929:SF5">
    <property type="entry name" value="ABC TRANSPORTER PERMEASE PROTEIN"/>
    <property type="match status" value="1"/>
</dbReference>
<evidence type="ECO:0000256" key="4">
    <source>
        <dbReference type="ARBA" id="ARBA00022475"/>
    </source>
</evidence>
<accession>A0A5J6MGR5</accession>
<feature type="transmembrane region" description="Helical" evidence="8">
    <location>
        <begin position="105"/>
        <end position="130"/>
    </location>
</feature>
<organism evidence="10 11">
    <name type="scientific">Hypericibacter terrae</name>
    <dbReference type="NCBI Taxonomy" id="2602015"/>
    <lineage>
        <taxon>Bacteria</taxon>
        <taxon>Pseudomonadati</taxon>
        <taxon>Pseudomonadota</taxon>
        <taxon>Alphaproteobacteria</taxon>
        <taxon>Rhodospirillales</taxon>
        <taxon>Dongiaceae</taxon>
        <taxon>Hypericibacter</taxon>
    </lineage>
</organism>
<dbReference type="GO" id="GO:0055085">
    <property type="term" value="P:transmembrane transport"/>
    <property type="evidence" value="ECO:0007669"/>
    <property type="project" value="InterPro"/>
</dbReference>
<keyword evidence="6 8" id="KW-1133">Transmembrane helix</keyword>
<evidence type="ECO:0000256" key="1">
    <source>
        <dbReference type="ARBA" id="ARBA00004651"/>
    </source>
</evidence>
<feature type="transmembrane region" description="Helical" evidence="8">
    <location>
        <begin position="77"/>
        <end position="96"/>
    </location>
</feature>
<proteinExistence type="inferred from homology"/>
<dbReference type="GO" id="GO:0005886">
    <property type="term" value="C:plasma membrane"/>
    <property type="evidence" value="ECO:0007669"/>
    <property type="project" value="UniProtKB-SubCell"/>
</dbReference>
<feature type="transmembrane region" description="Helical" evidence="8">
    <location>
        <begin position="150"/>
        <end position="178"/>
    </location>
</feature>
<dbReference type="PANTHER" id="PTHR42929">
    <property type="entry name" value="INNER MEMBRANE ABC TRANSPORTER PERMEASE PROTEIN YDCU-RELATED-RELATED"/>
    <property type="match status" value="1"/>
</dbReference>
<dbReference type="KEGG" id="htq:FRZ44_16240"/>
<dbReference type="InterPro" id="IPR035906">
    <property type="entry name" value="MetI-like_sf"/>
</dbReference>
<dbReference type="EMBL" id="CP042906">
    <property type="protein sequence ID" value="QEX16331.1"/>
    <property type="molecule type" value="Genomic_DNA"/>
</dbReference>
<reference evidence="10 11" key="1">
    <citation type="submission" date="2019-08" db="EMBL/GenBank/DDBJ databases">
        <title>Hyperibacter terrae gen. nov., sp. nov. and Hyperibacter viscosus sp. nov., two new members in the family Rhodospirillaceae isolated from the rhizosphere of Hypericum perforatum.</title>
        <authorList>
            <person name="Noviana Z."/>
        </authorList>
    </citation>
    <scope>NUCLEOTIDE SEQUENCE [LARGE SCALE GENOMIC DNA]</scope>
    <source>
        <strain evidence="10 11">R5913</strain>
    </source>
</reference>
<name>A0A5J6MGR5_9PROT</name>
<keyword evidence="11" id="KW-1185">Reference proteome</keyword>
<evidence type="ECO:0000313" key="10">
    <source>
        <dbReference type="EMBL" id="QEX16331.1"/>
    </source>
</evidence>
<dbReference type="PROSITE" id="PS50928">
    <property type="entry name" value="ABC_TM1"/>
    <property type="match status" value="1"/>
</dbReference>
<feature type="transmembrane region" description="Helical" evidence="8">
    <location>
        <begin position="199"/>
        <end position="228"/>
    </location>
</feature>
<dbReference type="RefSeq" id="WP_151176701.1">
    <property type="nucleotide sequence ID" value="NZ_CP042906.1"/>
</dbReference>
<dbReference type="SUPFAM" id="SSF161098">
    <property type="entry name" value="MetI-like"/>
    <property type="match status" value="1"/>
</dbReference>
<feature type="transmembrane region" description="Helical" evidence="8">
    <location>
        <begin position="255"/>
        <end position="276"/>
    </location>
</feature>
<dbReference type="Pfam" id="PF00528">
    <property type="entry name" value="BPD_transp_1"/>
    <property type="match status" value="1"/>
</dbReference>
<evidence type="ECO:0000256" key="6">
    <source>
        <dbReference type="ARBA" id="ARBA00022989"/>
    </source>
</evidence>
<evidence type="ECO:0000256" key="3">
    <source>
        <dbReference type="ARBA" id="ARBA00022448"/>
    </source>
</evidence>
<feature type="domain" description="ABC transmembrane type-1" evidence="9">
    <location>
        <begin position="70"/>
        <end position="276"/>
    </location>
</feature>
<sequence length="291" mass="31969">MTDPDSIRTGHEGAGRGRPVALLLLPALLLVAAFFAYPILDLTKASLFDPDFTTAHFVKFFTQNLYWRVSFNTVETAFVTTLLCAVIGYPAAWFLAHSPQKLRPFLIFLILLPMWVSVLIRSYAWMAVLGREGIINSLLMGTGLISEPFAMLYTTGAVHLAMVQILLPIMILTCYGVMREIEPDLLKAAHVLGAGRFRAFLHVYLPLSLSGLRNGAVVIFILSMGYFITPELVGGRKDMMIGNLIVFQIDKLANWGFASAIGIILLIATIAMVLLLRAGLDRVVPSAGRAE</sequence>
<keyword evidence="3 8" id="KW-0813">Transport</keyword>
<evidence type="ECO:0000256" key="7">
    <source>
        <dbReference type="ARBA" id="ARBA00023136"/>
    </source>
</evidence>
<evidence type="ECO:0000256" key="2">
    <source>
        <dbReference type="ARBA" id="ARBA00007069"/>
    </source>
</evidence>
<dbReference type="Gene3D" id="1.10.3720.10">
    <property type="entry name" value="MetI-like"/>
    <property type="match status" value="1"/>
</dbReference>
<evidence type="ECO:0000256" key="5">
    <source>
        <dbReference type="ARBA" id="ARBA00022692"/>
    </source>
</evidence>
<protein>
    <submittedName>
        <fullName evidence="10">ABC transporter permease</fullName>
    </submittedName>
</protein>
<dbReference type="InterPro" id="IPR000515">
    <property type="entry name" value="MetI-like"/>
</dbReference>
<feature type="transmembrane region" description="Helical" evidence="8">
    <location>
        <begin position="20"/>
        <end position="40"/>
    </location>
</feature>